<comment type="caution">
    <text evidence="1">The sequence shown here is derived from an EMBL/GenBank/DDBJ whole genome shotgun (WGS) entry which is preliminary data.</text>
</comment>
<protein>
    <recommendedName>
        <fullName evidence="3">DUF155 domain-containing protein</fullName>
    </recommendedName>
</protein>
<dbReference type="AlphaFoldDB" id="A0A150WBY0"/>
<dbReference type="OrthoDB" id="180075at2"/>
<proteinExistence type="predicted"/>
<dbReference type="Proteomes" id="UP000075391">
    <property type="component" value="Unassembled WGS sequence"/>
</dbReference>
<dbReference type="RefSeq" id="WP_063244816.1">
    <property type="nucleotide sequence ID" value="NZ_CP168967.1"/>
</dbReference>
<evidence type="ECO:0008006" key="3">
    <source>
        <dbReference type="Google" id="ProtNLM"/>
    </source>
</evidence>
<evidence type="ECO:0000313" key="2">
    <source>
        <dbReference type="Proteomes" id="UP000075391"/>
    </source>
</evidence>
<gene>
    <name evidence="1" type="ORF">AZI85_10990</name>
</gene>
<organism evidence="1 2">
    <name type="scientific">Bdellovibrio bacteriovorus</name>
    <dbReference type="NCBI Taxonomy" id="959"/>
    <lineage>
        <taxon>Bacteria</taxon>
        <taxon>Pseudomonadati</taxon>
        <taxon>Bdellovibrionota</taxon>
        <taxon>Bdellovibrionia</taxon>
        <taxon>Bdellovibrionales</taxon>
        <taxon>Pseudobdellovibrionaceae</taxon>
        <taxon>Bdellovibrio</taxon>
    </lineage>
</organism>
<sequence>MNGRIHIYRVFDIGKDVNLEGVQRHFEMSSSAQRFRLNRSSKAMIINQPPLSLVIENSKYSALGHPLDLEVTAKIWHFGAVSMTMSFVLPKGLTWDRLIALGNFLENDSNLHDLAKKRVEQIVTGLGRPVSTVNWETYEDYACYFFQSLEGCEKNAMEVFNRYDVFRLILSENNETLSEQIKKTILDSTFQYSQDDLAVIDWNSALIIEPSGSTDIIDVIEFSLCQLLEMRYYDDLLDERLTYLYSSLEKKRFSIFQNHYSRLSREAAQIYLDISDTVESVENTMKVVGDFYLAKIFRAASQRLRFKDWKDSVDQKLSNLAQVSRLFVGEANEKRNQLLEIIIIVLIAIEVVPLFFK</sequence>
<reference evidence="1 2" key="1">
    <citation type="submission" date="2016-03" db="EMBL/GenBank/DDBJ databases">
        <authorList>
            <person name="Ploux O."/>
        </authorList>
    </citation>
    <scope>NUCLEOTIDE SEQUENCE [LARGE SCALE GENOMIC DNA]</scope>
    <source>
        <strain evidence="1 2">BER2</strain>
    </source>
</reference>
<evidence type="ECO:0000313" key="1">
    <source>
        <dbReference type="EMBL" id="KYG60535.1"/>
    </source>
</evidence>
<dbReference type="EMBL" id="LUKF01000019">
    <property type="protein sequence ID" value="KYG60535.1"/>
    <property type="molecule type" value="Genomic_DNA"/>
</dbReference>
<name>A0A150WBY0_BDEBC</name>
<accession>A0A150WBY0</accession>